<protein>
    <submittedName>
        <fullName evidence="1">Uncharacterized protein</fullName>
    </submittedName>
</protein>
<dbReference type="EMBL" id="CP000828">
    <property type="protein sequence ID" value="ABW30426.1"/>
    <property type="molecule type" value="Genomic_DNA"/>
</dbReference>
<sequence length="44" mass="4889">MRYEIFSGQPLPTVIRLFSDARLFLTIAQGAQLGKMDFDIADAA</sequence>
<dbReference type="KEGG" id="amr:AM1_5471"/>
<keyword evidence="2" id="KW-1185">Reference proteome</keyword>
<evidence type="ECO:0000313" key="2">
    <source>
        <dbReference type="Proteomes" id="UP000000268"/>
    </source>
</evidence>
<proteinExistence type="predicted"/>
<organism evidence="1 2">
    <name type="scientific">Acaryochloris marina (strain MBIC 11017)</name>
    <dbReference type="NCBI Taxonomy" id="329726"/>
    <lineage>
        <taxon>Bacteria</taxon>
        <taxon>Bacillati</taxon>
        <taxon>Cyanobacteriota</taxon>
        <taxon>Cyanophyceae</taxon>
        <taxon>Acaryochloridales</taxon>
        <taxon>Acaryochloridaceae</taxon>
        <taxon>Acaryochloris</taxon>
    </lineage>
</organism>
<dbReference type="AlphaFoldDB" id="B0CCY4"/>
<gene>
    <name evidence="1" type="ordered locus">AM1_5471</name>
</gene>
<accession>B0CCY4</accession>
<dbReference type="Proteomes" id="UP000000268">
    <property type="component" value="Chromosome"/>
</dbReference>
<evidence type="ECO:0000313" key="1">
    <source>
        <dbReference type="EMBL" id="ABW30426.1"/>
    </source>
</evidence>
<reference evidence="1 2" key="1">
    <citation type="journal article" date="2008" name="Proc. Natl. Acad. Sci. U.S.A.">
        <title>Niche adaptation and genome expansion in the chlorophyll d-producing cyanobacterium Acaryochloris marina.</title>
        <authorList>
            <person name="Swingley W.D."/>
            <person name="Chen M."/>
            <person name="Cheung P.C."/>
            <person name="Conrad A.L."/>
            <person name="Dejesa L.C."/>
            <person name="Hao J."/>
            <person name="Honchak B.M."/>
            <person name="Karbach L.E."/>
            <person name="Kurdoglu A."/>
            <person name="Lahiri S."/>
            <person name="Mastrian S.D."/>
            <person name="Miyashita H."/>
            <person name="Page L."/>
            <person name="Ramakrishna P."/>
            <person name="Satoh S."/>
            <person name="Sattley W.M."/>
            <person name="Shimada Y."/>
            <person name="Taylor H.L."/>
            <person name="Tomo T."/>
            <person name="Tsuchiya T."/>
            <person name="Wang Z.T."/>
            <person name="Raymond J."/>
            <person name="Mimuro M."/>
            <person name="Blankenship R.E."/>
            <person name="Touchman J.W."/>
        </authorList>
    </citation>
    <scope>NUCLEOTIDE SEQUENCE [LARGE SCALE GENOMIC DNA]</scope>
    <source>
        <strain evidence="2">MBIC 11017</strain>
    </source>
</reference>
<name>B0CCY4_ACAM1</name>
<dbReference type="HOGENOM" id="CLU_3210991_0_0_3"/>